<name>A0A1B6JCT4_9HEMI</name>
<sequence length="109" mass="12081">TVIKQLVPDEEAQVGILSWVALLSQRSGLSGIGFKQLVEDEDAQELESGRHTLVGSPSQSEVWAVRHSDQADRALVGLRLQSRDQYSPSFLGTVTIQICFFIINSKRIQ</sequence>
<protein>
    <submittedName>
        <fullName evidence="1">Uncharacterized protein</fullName>
    </submittedName>
</protein>
<evidence type="ECO:0000313" key="1">
    <source>
        <dbReference type="EMBL" id="JAS96723.1"/>
    </source>
</evidence>
<accession>A0A1B6JCT4</accession>
<proteinExistence type="predicted"/>
<organism evidence="1">
    <name type="scientific">Homalodisca liturata</name>
    <dbReference type="NCBI Taxonomy" id="320908"/>
    <lineage>
        <taxon>Eukaryota</taxon>
        <taxon>Metazoa</taxon>
        <taxon>Ecdysozoa</taxon>
        <taxon>Arthropoda</taxon>
        <taxon>Hexapoda</taxon>
        <taxon>Insecta</taxon>
        <taxon>Pterygota</taxon>
        <taxon>Neoptera</taxon>
        <taxon>Paraneoptera</taxon>
        <taxon>Hemiptera</taxon>
        <taxon>Auchenorrhyncha</taxon>
        <taxon>Membracoidea</taxon>
        <taxon>Cicadellidae</taxon>
        <taxon>Cicadellinae</taxon>
        <taxon>Proconiini</taxon>
        <taxon>Homalodisca</taxon>
    </lineage>
</organism>
<feature type="non-terminal residue" evidence="1">
    <location>
        <position position="1"/>
    </location>
</feature>
<dbReference type="EMBL" id="GECU01010983">
    <property type="protein sequence ID" value="JAS96723.1"/>
    <property type="molecule type" value="Transcribed_RNA"/>
</dbReference>
<gene>
    <name evidence="1" type="ORF">g.9863</name>
</gene>
<reference evidence="1" key="1">
    <citation type="submission" date="2015-11" db="EMBL/GenBank/DDBJ databases">
        <title>De novo transcriptome assembly of four potential Pierce s Disease insect vectors from Arizona vineyards.</title>
        <authorList>
            <person name="Tassone E.E."/>
        </authorList>
    </citation>
    <scope>NUCLEOTIDE SEQUENCE</scope>
</reference>
<dbReference type="AlphaFoldDB" id="A0A1B6JCT4"/>